<gene>
    <name evidence="4" type="primary">ODA7</name>
    <name evidence="4" type="ORF">AXF42_Ash014729</name>
</gene>
<dbReference type="SMART" id="SM00365">
    <property type="entry name" value="LRR_SD22"/>
    <property type="match status" value="3"/>
</dbReference>
<dbReference type="PANTHER" id="PTHR46652">
    <property type="entry name" value="LEUCINE-RICH REPEAT AND IQ DOMAIN-CONTAINING PROTEIN 1-RELATED"/>
    <property type="match status" value="1"/>
</dbReference>
<feature type="region of interest" description="Disordered" evidence="3">
    <location>
        <begin position="422"/>
        <end position="454"/>
    </location>
</feature>
<keyword evidence="1" id="KW-0433">Leucine-rich repeat</keyword>
<evidence type="ECO:0000313" key="4">
    <source>
        <dbReference type="EMBL" id="PKA47533.1"/>
    </source>
</evidence>
<reference evidence="4 5" key="1">
    <citation type="journal article" date="2017" name="Nature">
        <title>The Apostasia genome and the evolution of orchids.</title>
        <authorList>
            <person name="Zhang G.Q."/>
            <person name="Liu K.W."/>
            <person name="Li Z."/>
            <person name="Lohaus R."/>
            <person name="Hsiao Y.Y."/>
            <person name="Niu S.C."/>
            <person name="Wang J.Y."/>
            <person name="Lin Y.C."/>
            <person name="Xu Q."/>
            <person name="Chen L.J."/>
            <person name="Yoshida K."/>
            <person name="Fujiwara S."/>
            <person name="Wang Z.W."/>
            <person name="Zhang Y.Q."/>
            <person name="Mitsuda N."/>
            <person name="Wang M."/>
            <person name="Liu G.H."/>
            <person name="Pecoraro L."/>
            <person name="Huang H.X."/>
            <person name="Xiao X.J."/>
            <person name="Lin M."/>
            <person name="Wu X.Y."/>
            <person name="Wu W.L."/>
            <person name="Chen Y.Y."/>
            <person name="Chang S.B."/>
            <person name="Sakamoto S."/>
            <person name="Ohme-Takagi M."/>
            <person name="Yagi M."/>
            <person name="Zeng S.J."/>
            <person name="Shen C.Y."/>
            <person name="Yeh C.M."/>
            <person name="Luo Y.B."/>
            <person name="Tsai W.C."/>
            <person name="Van de Peer Y."/>
            <person name="Liu Z.J."/>
        </authorList>
    </citation>
    <scope>NUCLEOTIDE SEQUENCE [LARGE SCALE GENOMIC DNA]</scope>
    <source>
        <strain evidence="5">cv. Shenzhen</strain>
        <tissue evidence="4">Stem</tissue>
    </source>
</reference>
<dbReference type="AlphaFoldDB" id="A0A2H9ZW83"/>
<evidence type="ECO:0000256" key="3">
    <source>
        <dbReference type="SAM" id="MobiDB-lite"/>
    </source>
</evidence>
<dbReference type="PROSITE" id="PS51450">
    <property type="entry name" value="LRR"/>
    <property type="match status" value="1"/>
</dbReference>
<dbReference type="PANTHER" id="PTHR46652:SF7">
    <property type="entry name" value="LEUCINE-RICH REPEAT AND IQ DOMAIN-CONTAINING PROTEIN 1"/>
    <property type="match status" value="1"/>
</dbReference>
<dbReference type="Gene3D" id="3.80.10.10">
    <property type="entry name" value="Ribonuclease Inhibitor"/>
    <property type="match status" value="1"/>
</dbReference>
<feature type="compositionally biased region" description="Basic and acidic residues" evidence="3">
    <location>
        <begin position="253"/>
        <end position="277"/>
    </location>
</feature>
<dbReference type="Proteomes" id="UP000236161">
    <property type="component" value="Unassembled WGS sequence"/>
</dbReference>
<dbReference type="SUPFAM" id="SSF52058">
    <property type="entry name" value="L domain-like"/>
    <property type="match status" value="1"/>
</dbReference>
<proteinExistence type="predicted"/>
<dbReference type="STRING" id="1088818.A0A2H9ZW83"/>
<dbReference type="OrthoDB" id="1517790at2759"/>
<evidence type="ECO:0000256" key="1">
    <source>
        <dbReference type="ARBA" id="ARBA00022614"/>
    </source>
</evidence>
<feature type="region of interest" description="Disordered" evidence="3">
    <location>
        <begin position="253"/>
        <end position="289"/>
    </location>
</feature>
<keyword evidence="5" id="KW-1185">Reference proteome</keyword>
<dbReference type="InterPro" id="IPR050836">
    <property type="entry name" value="SDS22/Internalin_LRR"/>
</dbReference>
<feature type="compositionally biased region" description="Polar residues" evidence="3">
    <location>
        <begin position="428"/>
        <end position="439"/>
    </location>
</feature>
<dbReference type="InterPro" id="IPR032675">
    <property type="entry name" value="LRR_dom_sf"/>
</dbReference>
<evidence type="ECO:0000313" key="5">
    <source>
        <dbReference type="Proteomes" id="UP000236161"/>
    </source>
</evidence>
<feature type="region of interest" description="Disordered" evidence="3">
    <location>
        <begin position="352"/>
        <end position="371"/>
    </location>
</feature>
<keyword evidence="2" id="KW-0677">Repeat</keyword>
<dbReference type="EMBL" id="KZ453122">
    <property type="protein sequence ID" value="PKA47533.1"/>
    <property type="molecule type" value="Genomic_DNA"/>
</dbReference>
<sequence>MARLSLEQISRENKNSEVLSFTSLQLTHRALSDVSRLLLPLIIRPSSVDWFLACEGLLFEQIPLPGEIRSQLQLPHISRGSAAALSCDIFSMSLCACVNLKWLSVLENKLVTLKGIEGLSKLTVLNAGRNRLNTTDDICTLTNLRALILNDNNISSIPKLDQMKYLNSLVLSRNPIYDIGRSLMKVTSITKALSNDLAKNVKLQTLDVGNNLIENFSDVKVNKLVPHLRIFNAKPVSSVNRLEKIPAKEVVRLSKVDPDRNEKESKKRKSNPDDASGRKTSKTSIKEIDADDNPFGKVIEVCTEKKMRGNSRSGAKEPKMTVSMISTDEKEMKNKLSDYQMRNVVSLETITKKASKKPKRDPEIGGVAKSMEIDDADAPFVDLILSRKNIEEPPENKRARETIEDAKLLGGFVVDHTKWMKKSRSKNTDNCISASQLLSSRPEIGMGGPSSWDA</sequence>
<accession>A0A2H9ZW83</accession>
<evidence type="ECO:0000256" key="2">
    <source>
        <dbReference type="ARBA" id="ARBA00022737"/>
    </source>
</evidence>
<dbReference type="InterPro" id="IPR001611">
    <property type="entry name" value="Leu-rich_rpt"/>
</dbReference>
<organism evidence="4 5">
    <name type="scientific">Apostasia shenzhenica</name>
    <dbReference type="NCBI Taxonomy" id="1088818"/>
    <lineage>
        <taxon>Eukaryota</taxon>
        <taxon>Viridiplantae</taxon>
        <taxon>Streptophyta</taxon>
        <taxon>Embryophyta</taxon>
        <taxon>Tracheophyta</taxon>
        <taxon>Spermatophyta</taxon>
        <taxon>Magnoliopsida</taxon>
        <taxon>Liliopsida</taxon>
        <taxon>Asparagales</taxon>
        <taxon>Orchidaceae</taxon>
        <taxon>Apostasioideae</taxon>
        <taxon>Apostasia</taxon>
    </lineage>
</organism>
<name>A0A2H9ZW83_9ASPA</name>
<protein>
    <submittedName>
        <fullName evidence="4">Leucine-rich repeat-containing protein ODA7</fullName>
    </submittedName>
</protein>